<dbReference type="PATRIC" id="fig|1217700.3.peg.3177"/>
<organism evidence="2 3">
    <name type="scientific">Acinetobacter higginsii</name>
    <dbReference type="NCBI Taxonomy" id="70347"/>
    <lineage>
        <taxon>Bacteria</taxon>
        <taxon>Pseudomonadati</taxon>
        <taxon>Pseudomonadota</taxon>
        <taxon>Gammaproteobacteria</taxon>
        <taxon>Moraxellales</taxon>
        <taxon>Moraxellaceae</taxon>
        <taxon>Acinetobacter</taxon>
    </lineage>
</organism>
<evidence type="ECO:0000256" key="1">
    <source>
        <dbReference type="SAM" id="MobiDB-lite"/>
    </source>
</evidence>
<comment type="caution">
    <text evidence="2">The sequence shown here is derived from an EMBL/GenBank/DDBJ whole genome shotgun (WGS) entry which is preliminary data.</text>
</comment>
<feature type="compositionally biased region" description="Polar residues" evidence="1">
    <location>
        <begin position="176"/>
        <end position="187"/>
    </location>
</feature>
<dbReference type="EMBL" id="APRN01000038">
    <property type="protein sequence ID" value="ENX56166.1"/>
    <property type="molecule type" value="Genomic_DNA"/>
</dbReference>
<sequence>MSIEQDTPTPPASDTPPATPPADTTTLGGGSDVPPTTPPADQPPPTTPTPFNVDDYKMEREGFDFENFKAESGDFLKAAHELGINPKQMEFLIGTQMDKITGQVEKLFETHSAETTGNLQKEWGDKFAENVGHAKKAALAAGITQEQLDDPRIGSNEQFIKLAAFFGAQLHEDAPPSSNTQPNSGESIEQLMASEAYSNSDHPDHKTVTSKVSNFYAKKYQE</sequence>
<reference evidence="2 3" key="1">
    <citation type="submission" date="2013-02" db="EMBL/GenBank/DDBJ databases">
        <title>The Genome Sequence of Acinetobacter sp. CIP 70.18.</title>
        <authorList>
            <consortium name="The Broad Institute Genome Sequencing Platform"/>
            <consortium name="The Broad Institute Genome Sequencing Center for Infectious Disease"/>
            <person name="Cerqueira G."/>
            <person name="Feldgarden M."/>
            <person name="Courvalin P."/>
            <person name="Perichon B."/>
            <person name="Grillot-Courvalin C."/>
            <person name="Clermont D."/>
            <person name="Rocha E."/>
            <person name="Yoon E.-J."/>
            <person name="Nemec A."/>
            <person name="Walker B."/>
            <person name="Young S.K."/>
            <person name="Zeng Q."/>
            <person name="Gargeya S."/>
            <person name="Fitzgerald M."/>
            <person name="Haas B."/>
            <person name="Abouelleil A."/>
            <person name="Alvarado L."/>
            <person name="Arachchi H.M."/>
            <person name="Berlin A.M."/>
            <person name="Chapman S.B."/>
            <person name="Dewar J."/>
            <person name="Goldberg J."/>
            <person name="Griggs A."/>
            <person name="Gujja S."/>
            <person name="Hansen M."/>
            <person name="Howarth C."/>
            <person name="Imamovic A."/>
            <person name="Larimer J."/>
            <person name="McCowan C."/>
            <person name="Murphy C."/>
            <person name="Neiman D."/>
            <person name="Pearson M."/>
            <person name="Priest M."/>
            <person name="Roberts A."/>
            <person name="Saif S."/>
            <person name="Shea T."/>
            <person name="Sisk P."/>
            <person name="Sykes S."/>
            <person name="Wortman J."/>
            <person name="Nusbaum C."/>
            <person name="Birren B."/>
        </authorList>
    </citation>
    <scope>NUCLEOTIDE SEQUENCE [LARGE SCALE GENOMIC DNA]</scope>
    <source>
        <strain evidence="2 3">CIP 70.18</strain>
    </source>
</reference>
<accession>N9SNG2</accession>
<evidence type="ECO:0000313" key="3">
    <source>
        <dbReference type="Proteomes" id="UP000013084"/>
    </source>
</evidence>
<gene>
    <name evidence="2" type="ORF">F902_03263</name>
</gene>
<dbReference type="AlphaFoldDB" id="N9SNG2"/>
<feature type="region of interest" description="Disordered" evidence="1">
    <location>
        <begin position="171"/>
        <end position="222"/>
    </location>
</feature>
<proteinExistence type="predicted"/>
<dbReference type="Proteomes" id="UP000013084">
    <property type="component" value="Unassembled WGS sequence"/>
</dbReference>
<dbReference type="RefSeq" id="WP_005204960.1">
    <property type="nucleotide sequence ID" value="NZ_KB850072.1"/>
</dbReference>
<dbReference type="HOGENOM" id="CLU_1243135_0_0_6"/>
<feature type="region of interest" description="Disordered" evidence="1">
    <location>
        <begin position="1"/>
        <end position="55"/>
    </location>
</feature>
<protein>
    <submittedName>
        <fullName evidence="2">Uncharacterized protein</fullName>
    </submittedName>
</protein>
<name>N9SNG2_9GAMM</name>
<evidence type="ECO:0000313" key="2">
    <source>
        <dbReference type="EMBL" id="ENX56166.1"/>
    </source>
</evidence>
<keyword evidence="3" id="KW-1185">Reference proteome</keyword>
<feature type="compositionally biased region" description="Pro residues" evidence="1">
    <location>
        <begin position="8"/>
        <end position="20"/>
    </location>
</feature>
<feature type="compositionally biased region" description="Pro residues" evidence="1">
    <location>
        <begin position="35"/>
        <end position="48"/>
    </location>
</feature>
<dbReference type="OrthoDB" id="6713238at2"/>